<feature type="compositionally biased region" description="Polar residues" evidence="1">
    <location>
        <begin position="193"/>
        <end position="236"/>
    </location>
</feature>
<sequence>MTPPNHSQNKRSLLNEDEDDNDDQGSRTSIATITTAKGKEKIESQDRSLASKTTGIEDGEEEDGIATTTPEAPWSLSANKDSVLVLGEWNDEDSYDVHNDDDDFWPDRSCGSSDSSEGECADETEIGGTRVYTVPVMRQACESNQYGEMLGRAAEFGKRYLAPGDQERQTKDTFRGPTTDSSNSTSNQLGSSHNRVVSSSARDIPGTSLQRAVSSKTVSYSDSNIPGIPSASSSRCTTTTTNDGHQEMRKVQKRFRGSRGSGEKSGFNRVRSHGKTSKKAGKGQMSDPDDDNDSTTDPGDSENDDAPNIEMGFGIKTRVFMADGTTKRIKNIQPGEYVLGSDRMPRLVIGTSIGRSPMIQVRELTQNAAHVSDSTLGLVTFTCTPKQSLRLATAQVQGIHVRHDVKRGQHTASFHRLKRVHESLVVVHSTKTFQDTKPNAKQEADAFAHNRSKDVIYWNLPKDRHHLVSKAIQLQTYHLTAAIDFGTGRLRYHALMSGFTDDSGMQEKLAYIWGTWIGDGNSTRTSIAVNLKDREQIARIKDVCYGFGLEPYLYKQSERQVAWGCMGGEVSIISRVHKLHNYLMTFLRRLGLGKPGSKYVPQWLRKESISVREHFLAGLIDSDGCCTKQGYSHVSDSGGATPHDRDKANQRRIYRDVTIATIYYKVAEGVFVLARSLGILYSACHIQQKSHGQYTQKPICHIKLQPCSALTNILSLCAVDTKWQPAPVKFTHHHIEYRYNPEETRALMSQLDYPTLTLLATRYHNFDFSRDQIHERLSVPNNAISAYFANKGDNDKLKNFMRDQVFEKLPIEVIHALVLLARNPSNHHAVALTLDPATDGLFVLGNNAVVTSKQVLYY</sequence>
<dbReference type="GO" id="GO:0003677">
    <property type="term" value="F:DNA binding"/>
    <property type="evidence" value="ECO:0007669"/>
    <property type="project" value="InterPro"/>
</dbReference>
<dbReference type="InterPro" id="IPR036844">
    <property type="entry name" value="Hint_dom_sf"/>
</dbReference>
<evidence type="ECO:0000256" key="1">
    <source>
        <dbReference type="SAM" id="MobiDB-lite"/>
    </source>
</evidence>
<feature type="region of interest" description="Disordered" evidence="1">
    <location>
        <begin position="160"/>
        <end position="309"/>
    </location>
</feature>
<dbReference type="SUPFAM" id="SSF55608">
    <property type="entry name" value="Homing endonucleases"/>
    <property type="match status" value="2"/>
</dbReference>
<dbReference type="PROSITE" id="PS50819">
    <property type="entry name" value="INTEIN_ENDONUCLEASE"/>
    <property type="match status" value="1"/>
</dbReference>
<dbReference type="GO" id="GO:0030908">
    <property type="term" value="P:protein splicing"/>
    <property type="evidence" value="ECO:0007669"/>
    <property type="project" value="InterPro"/>
</dbReference>
<dbReference type="InterPro" id="IPR007869">
    <property type="entry name" value="Homing_endonuc_PI-Sce"/>
</dbReference>
<feature type="domain" description="DOD-type homing endonuclease" evidence="2">
    <location>
        <begin position="512"/>
        <end position="679"/>
    </location>
</feature>
<dbReference type="EMBL" id="KN042436">
    <property type="protein sequence ID" value="KFH61879.1"/>
    <property type="molecule type" value="Genomic_DNA"/>
</dbReference>
<dbReference type="InterPro" id="IPR007868">
    <property type="entry name" value="Hom_end_hint"/>
</dbReference>
<feature type="compositionally biased region" description="Basic and acidic residues" evidence="1">
    <location>
        <begin position="37"/>
        <end position="46"/>
    </location>
</feature>
<name>A0A086TIV2_9FUNG</name>
<dbReference type="SUPFAM" id="SSF51294">
    <property type="entry name" value="Hedgehog/intein (Hint) domain"/>
    <property type="match status" value="1"/>
</dbReference>
<keyword evidence="4" id="KW-1185">Reference proteome</keyword>
<dbReference type="Gene3D" id="3.10.28.10">
    <property type="entry name" value="Homing endonucleases"/>
    <property type="match status" value="1"/>
</dbReference>
<feature type="compositionally biased region" description="Basic residues" evidence="1">
    <location>
        <begin position="270"/>
        <end position="281"/>
    </location>
</feature>
<accession>A0A086TIV2</accession>
<dbReference type="GO" id="GO:0004519">
    <property type="term" value="F:endonuclease activity"/>
    <property type="evidence" value="ECO:0007669"/>
    <property type="project" value="InterPro"/>
</dbReference>
<feature type="compositionally biased region" description="Polar residues" evidence="1">
    <location>
        <begin position="1"/>
        <end position="12"/>
    </location>
</feature>
<feature type="compositionally biased region" description="Basic and acidic residues" evidence="1">
    <location>
        <begin position="165"/>
        <end position="174"/>
    </location>
</feature>
<evidence type="ECO:0000313" key="3">
    <source>
        <dbReference type="EMBL" id="KFH61879.1"/>
    </source>
</evidence>
<organism evidence="3 4">
    <name type="scientific">Podila verticillata NRRL 6337</name>
    <dbReference type="NCBI Taxonomy" id="1069443"/>
    <lineage>
        <taxon>Eukaryota</taxon>
        <taxon>Fungi</taxon>
        <taxon>Fungi incertae sedis</taxon>
        <taxon>Mucoromycota</taxon>
        <taxon>Mortierellomycotina</taxon>
        <taxon>Mortierellomycetes</taxon>
        <taxon>Mortierellales</taxon>
        <taxon>Mortierellaceae</taxon>
        <taxon>Podila</taxon>
    </lineage>
</organism>
<dbReference type="AlphaFoldDB" id="A0A086TIV2"/>
<proteinExistence type="predicted"/>
<dbReference type="Gene3D" id="2.170.16.10">
    <property type="entry name" value="Hedgehog/Intein (Hint) domain"/>
    <property type="match status" value="1"/>
</dbReference>
<dbReference type="InterPro" id="IPR027434">
    <property type="entry name" value="Homing_endonucl"/>
</dbReference>
<feature type="compositionally biased region" description="Acidic residues" evidence="1">
    <location>
        <begin position="287"/>
        <end position="307"/>
    </location>
</feature>
<evidence type="ECO:0000259" key="2">
    <source>
        <dbReference type="PROSITE" id="PS50819"/>
    </source>
</evidence>
<dbReference type="Proteomes" id="UP000243308">
    <property type="component" value="Unassembled WGS sequence"/>
</dbReference>
<gene>
    <name evidence="3" type="ORF">MVEG_12307</name>
</gene>
<evidence type="ECO:0000313" key="4">
    <source>
        <dbReference type="Proteomes" id="UP000243308"/>
    </source>
</evidence>
<dbReference type="Pfam" id="PF05204">
    <property type="entry name" value="Hom_end"/>
    <property type="match status" value="1"/>
</dbReference>
<protein>
    <recommendedName>
        <fullName evidence="2">DOD-type homing endonuclease domain-containing protein</fullName>
    </recommendedName>
</protein>
<dbReference type="Pfam" id="PF05203">
    <property type="entry name" value="Hom_end_hint"/>
    <property type="match status" value="1"/>
</dbReference>
<feature type="compositionally biased region" description="Polar residues" evidence="1">
    <location>
        <begin position="26"/>
        <end position="35"/>
    </location>
</feature>
<feature type="compositionally biased region" description="Acidic residues" evidence="1">
    <location>
        <begin position="116"/>
        <end position="125"/>
    </location>
</feature>
<reference evidence="3 4" key="1">
    <citation type="submission" date="2011-02" db="EMBL/GenBank/DDBJ databases">
        <title>The Genome Sequence of Mortierella verticillata NRRL 6337.</title>
        <authorList>
            <consortium name="The Broad Institute Genome Sequencing Platform"/>
            <person name="Russ C."/>
            <person name="Cuomo C."/>
            <person name="Burger G."/>
            <person name="Gray M.W."/>
            <person name="Holland P.W.H."/>
            <person name="King N."/>
            <person name="Lang F.B.F."/>
            <person name="Roger A.J."/>
            <person name="Ruiz-Trillo I."/>
            <person name="Young S.K."/>
            <person name="Zeng Q."/>
            <person name="Gargeya S."/>
            <person name="Alvarado L."/>
            <person name="Berlin A."/>
            <person name="Chapman S.B."/>
            <person name="Chen Z."/>
            <person name="Freedman E."/>
            <person name="Gellesch M."/>
            <person name="Goldberg J."/>
            <person name="Griggs A."/>
            <person name="Gujja S."/>
            <person name="Heilman E."/>
            <person name="Heiman D."/>
            <person name="Howarth C."/>
            <person name="Mehta T."/>
            <person name="Neiman D."/>
            <person name="Pearson M."/>
            <person name="Roberts A."/>
            <person name="Saif S."/>
            <person name="Shea T."/>
            <person name="Shenoy N."/>
            <person name="Sisk P."/>
            <person name="Stolte C."/>
            <person name="Sykes S."/>
            <person name="White J."/>
            <person name="Yandava C."/>
            <person name="Haas B."/>
            <person name="Nusbaum C."/>
            <person name="Birren B."/>
        </authorList>
    </citation>
    <scope>NUCLEOTIDE SEQUENCE [LARGE SCALE GENOMIC DNA]</scope>
    <source>
        <strain evidence="3 4">NRRL 6337</strain>
    </source>
</reference>
<feature type="region of interest" description="Disordered" evidence="1">
    <location>
        <begin position="1"/>
        <end position="76"/>
    </location>
</feature>
<feature type="compositionally biased region" description="Low complexity" evidence="1">
    <location>
        <begin position="181"/>
        <end position="192"/>
    </location>
</feature>
<feature type="region of interest" description="Disordered" evidence="1">
    <location>
        <begin position="97"/>
        <end position="125"/>
    </location>
</feature>
<dbReference type="InterPro" id="IPR004042">
    <property type="entry name" value="Intein_endonuc_central"/>
</dbReference>
<dbReference type="OrthoDB" id="2436764at2759"/>